<organism evidence="1 2">
    <name type="scientific">Aspergillus leporis</name>
    <dbReference type="NCBI Taxonomy" id="41062"/>
    <lineage>
        <taxon>Eukaryota</taxon>
        <taxon>Fungi</taxon>
        <taxon>Dikarya</taxon>
        <taxon>Ascomycota</taxon>
        <taxon>Pezizomycotina</taxon>
        <taxon>Eurotiomycetes</taxon>
        <taxon>Eurotiomycetidae</taxon>
        <taxon>Eurotiales</taxon>
        <taxon>Aspergillaceae</taxon>
        <taxon>Aspergillus</taxon>
        <taxon>Aspergillus subgen. Circumdati</taxon>
    </lineage>
</organism>
<dbReference type="OrthoDB" id="2099887at2759"/>
<dbReference type="EMBL" id="ML732298">
    <property type="protein sequence ID" value="KAB8070574.1"/>
    <property type="molecule type" value="Genomic_DNA"/>
</dbReference>
<dbReference type="InterPro" id="IPR013211">
    <property type="entry name" value="LVIVD"/>
</dbReference>
<dbReference type="PANTHER" id="PTHR38787">
    <property type="entry name" value="REGULATORY P DOMAIN-CONTAINING PROTEIN"/>
    <property type="match status" value="1"/>
</dbReference>
<dbReference type="PANTHER" id="PTHR38787:SF1">
    <property type="entry name" value="REGULATORY P DOMAIN-CONTAINING PROTEIN"/>
    <property type="match status" value="1"/>
</dbReference>
<dbReference type="Proteomes" id="UP000326565">
    <property type="component" value="Unassembled WGS sequence"/>
</dbReference>
<dbReference type="Pfam" id="PF08309">
    <property type="entry name" value="LVIVD"/>
    <property type="match status" value="1"/>
</dbReference>
<dbReference type="GO" id="GO:0005576">
    <property type="term" value="C:extracellular region"/>
    <property type="evidence" value="ECO:0007669"/>
    <property type="project" value="TreeGrafter"/>
</dbReference>
<accession>A0A5N5WTQ7</accession>
<dbReference type="NCBIfam" id="TIGR04312">
    <property type="entry name" value="choice_anch_B"/>
    <property type="match status" value="1"/>
</dbReference>
<sequence length="337" mass="36705">MKLSLLSSLSLTEQREQTCVQGLFKPNSYIDLGKTPCVDGKAGEYSCESTNLLGFLSHQAMGNTTREGNDTEDVCKGWTSAGGRGSGIVGQTDGFAFIEVLDDGSVQYVGRLPTQTTATIRRDTKSPGHGLRIFDFSRPTNFSTTGDLTAWYGDFGSSLKIVAHEETNMIYAFGITRSLSCAGGLWMIDVSDHVSPTSPGSVSEDGYVHDEICFNYNEDSHTIVDVTNKSSPIQITKAPYEGSSYTYQGWLAVSDMSYLLLGDELDEQDGTEEAANGHTTTYIFDIKDPANPEHTGTYQSPVRSIDHNQHVIYGFFDCHPADDEVGGEVKFVGAWSV</sequence>
<dbReference type="AlphaFoldDB" id="A0A5N5WTQ7"/>
<name>A0A5N5WTQ7_9EURO</name>
<dbReference type="InterPro" id="IPR027589">
    <property type="entry name" value="Choice_anch_B"/>
</dbReference>
<gene>
    <name evidence="1" type="ORF">BDV29DRAFT_193983</name>
</gene>
<reference evidence="1 2" key="1">
    <citation type="submission" date="2019-04" db="EMBL/GenBank/DDBJ databases">
        <title>Friends and foes A comparative genomics study of 23 Aspergillus species from section Flavi.</title>
        <authorList>
            <consortium name="DOE Joint Genome Institute"/>
            <person name="Kjaerbolling I."/>
            <person name="Vesth T."/>
            <person name="Frisvad J.C."/>
            <person name="Nybo J.L."/>
            <person name="Theobald S."/>
            <person name="Kildgaard S."/>
            <person name="Isbrandt T."/>
            <person name="Kuo A."/>
            <person name="Sato A."/>
            <person name="Lyhne E.K."/>
            <person name="Kogle M.E."/>
            <person name="Wiebenga A."/>
            <person name="Kun R.S."/>
            <person name="Lubbers R.J."/>
            <person name="Makela M.R."/>
            <person name="Barry K."/>
            <person name="Chovatia M."/>
            <person name="Clum A."/>
            <person name="Daum C."/>
            <person name="Haridas S."/>
            <person name="He G."/>
            <person name="LaButti K."/>
            <person name="Lipzen A."/>
            <person name="Mondo S."/>
            <person name="Riley R."/>
            <person name="Salamov A."/>
            <person name="Simmons B.A."/>
            <person name="Magnuson J.K."/>
            <person name="Henrissat B."/>
            <person name="Mortensen U.H."/>
            <person name="Larsen T.O."/>
            <person name="Devries R.P."/>
            <person name="Grigoriev I.V."/>
            <person name="Machida M."/>
            <person name="Baker S.E."/>
            <person name="Andersen M.R."/>
        </authorList>
    </citation>
    <scope>NUCLEOTIDE SEQUENCE [LARGE SCALE GENOMIC DNA]</scope>
    <source>
        <strain evidence="1 2">CBS 151.66</strain>
    </source>
</reference>
<evidence type="ECO:0000313" key="2">
    <source>
        <dbReference type="Proteomes" id="UP000326565"/>
    </source>
</evidence>
<proteinExistence type="predicted"/>
<protein>
    <submittedName>
        <fullName evidence="1">Uncharacterized protein</fullName>
    </submittedName>
</protein>
<evidence type="ECO:0000313" key="1">
    <source>
        <dbReference type="EMBL" id="KAB8070574.1"/>
    </source>
</evidence>
<keyword evidence="2" id="KW-1185">Reference proteome</keyword>